<dbReference type="RefSeq" id="WP_229696435.1">
    <property type="nucleotide sequence ID" value="NZ_BMKR01000043.1"/>
</dbReference>
<dbReference type="AlphaFoldDB" id="A0A917D4J8"/>
<comment type="caution">
    <text evidence="2">The sequence shown here is derived from an EMBL/GenBank/DDBJ whole genome shotgun (WGS) entry which is preliminary data.</text>
</comment>
<evidence type="ECO:0008006" key="4">
    <source>
        <dbReference type="Google" id="ProtNLM"/>
    </source>
</evidence>
<dbReference type="Proteomes" id="UP000637643">
    <property type="component" value="Unassembled WGS sequence"/>
</dbReference>
<dbReference type="GO" id="GO:0006596">
    <property type="term" value="P:polyamine biosynthetic process"/>
    <property type="evidence" value="ECO:0007669"/>
    <property type="project" value="UniProtKB-KW"/>
</dbReference>
<evidence type="ECO:0000256" key="1">
    <source>
        <dbReference type="ARBA" id="ARBA00023115"/>
    </source>
</evidence>
<evidence type="ECO:0000313" key="3">
    <source>
        <dbReference type="Proteomes" id="UP000637643"/>
    </source>
</evidence>
<dbReference type="SUPFAM" id="SSF53335">
    <property type="entry name" value="S-adenosyl-L-methionine-dependent methyltransferases"/>
    <property type="match status" value="1"/>
</dbReference>
<evidence type="ECO:0000313" key="2">
    <source>
        <dbReference type="EMBL" id="GGG07505.1"/>
    </source>
</evidence>
<dbReference type="Gene3D" id="3.40.50.150">
    <property type="entry name" value="Vaccinia Virus protein VP39"/>
    <property type="match status" value="1"/>
</dbReference>
<dbReference type="PANTHER" id="PTHR43317">
    <property type="entry name" value="THERMOSPERMINE SYNTHASE ACAULIS5"/>
    <property type="match status" value="1"/>
</dbReference>
<sequence>MQEIRVYDTTELYGEKGRFRVMEFNNQAIQGALDLNRPKRVVFEYPRAIIHLMEYNNSFFADVFAIGHGIGTIPGYFAEKRFKVAEINAEVVELSRRSFGYTLDNVEIGDGRQILEHEPANRYDYIILDAFTAKGTPQHLTSDGFFRMTRSKLHPQGSIIMNLMGKGGHDPLIGAIHTTLSGEYAYIKTFALRSGGAAGMLNILMMGSSRPIRYQARYLAGFTEIHPAPGYVIGDTCE</sequence>
<keyword evidence="3" id="KW-1185">Reference proteome</keyword>
<dbReference type="NCBIfam" id="NF037959">
    <property type="entry name" value="MFS_SpdSyn"/>
    <property type="match status" value="1"/>
</dbReference>
<protein>
    <recommendedName>
        <fullName evidence="4">Spermidine synthase</fullName>
    </recommendedName>
</protein>
<organism evidence="2 3">
    <name type="scientific">Paenibacillus albidus</name>
    <dbReference type="NCBI Taxonomy" id="2041023"/>
    <lineage>
        <taxon>Bacteria</taxon>
        <taxon>Bacillati</taxon>
        <taxon>Bacillota</taxon>
        <taxon>Bacilli</taxon>
        <taxon>Bacillales</taxon>
        <taxon>Paenibacillaceae</taxon>
        <taxon>Paenibacillus</taxon>
    </lineage>
</organism>
<gene>
    <name evidence="2" type="ORF">GCM10010912_60190</name>
</gene>
<dbReference type="PANTHER" id="PTHR43317:SF1">
    <property type="entry name" value="THERMOSPERMINE SYNTHASE ACAULIS5"/>
    <property type="match status" value="1"/>
</dbReference>
<reference evidence="2" key="2">
    <citation type="submission" date="2020-09" db="EMBL/GenBank/DDBJ databases">
        <authorList>
            <person name="Sun Q."/>
            <person name="Zhou Y."/>
        </authorList>
    </citation>
    <scope>NUCLEOTIDE SEQUENCE</scope>
    <source>
        <strain evidence="2">CGMCC 1.16134</strain>
    </source>
</reference>
<name>A0A917D4J8_9BACL</name>
<proteinExistence type="predicted"/>
<reference evidence="2" key="1">
    <citation type="journal article" date="2014" name="Int. J. Syst. Evol. Microbiol.">
        <title>Complete genome sequence of Corynebacterium casei LMG S-19264T (=DSM 44701T), isolated from a smear-ripened cheese.</title>
        <authorList>
            <consortium name="US DOE Joint Genome Institute (JGI-PGF)"/>
            <person name="Walter F."/>
            <person name="Albersmeier A."/>
            <person name="Kalinowski J."/>
            <person name="Ruckert C."/>
        </authorList>
    </citation>
    <scope>NUCLEOTIDE SEQUENCE</scope>
    <source>
        <strain evidence="2">CGMCC 1.16134</strain>
    </source>
</reference>
<accession>A0A917D4J8</accession>
<dbReference type="EMBL" id="BMKR01000043">
    <property type="protein sequence ID" value="GGG07505.1"/>
    <property type="molecule type" value="Genomic_DNA"/>
</dbReference>
<dbReference type="InterPro" id="IPR029063">
    <property type="entry name" value="SAM-dependent_MTases_sf"/>
</dbReference>
<keyword evidence="1" id="KW-0620">Polyamine biosynthesis</keyword>